<accession>A0A839DP30</accession>
<dbReference type="Proteomes" id="UP000569329">
    <property type="component" value="Unassembled WGS sequence"/>
</dbReference>
<reference evidence="1 2" key="1">
    <citation type="submission" date="2020-07" db="EMBL/GenBank/DDBJ databases">
        <title>Sequencing the genomes of 1000 actinobacteria strains.</title>
        <authorList>
            <person name="Klenk H.-P."/>
        </authorList>
    </citation>
    <scope>NUCLEOTIDE SEQUENCE [LARGE SCALE GENOMIC DNA]</scope>
    <source>
        <strain evidence="1 2">DSM 45975</strain>
    </source>
</reference>
<dbReference type="AlphaFoldDB" id="A0A839DP30"/>
<name>A0A839DP30_9PSEU</name>
<keyword evidence="2" id="KW-1185">Reference proteome</keyword>
<evidence type="ECO:0000313" key="1">
    <source>
        <dbReference type="EMBL" id="MBA8822813.1"/>
    </source>
</evidence>
<gene>
    <name evidence="1" type="ORF">FHX42_000142</name>
</gene>
<protein>
    <submittedName>
        <fullName evidence="1">Uncharacterized protein</fullName>
    </submittedName>
</protein>
<evidence type="ECO:0000313" key="2">
    <source>
        <dbReference type="Proteomes" id="UP000569329"/>
    </source>
</evidence>
<comment type="caution">
    <text evidence="1">The sequence shown here is derived from an EMBL/GenBank/DDBJ whole genome shotgun (WGS) entry which is preliminary data.</text>
</comment>
<proteinExistence type="predicted"/>
<sequence>MSRAISEGGAAPDADARFEGAVDKLLDGLVR</sequence>
<organism evidence="1 2">
    <name type="scientific">Halosaccharopolyspora lacisalsi</name>
    <dbReference type="NCBI Taxonomy" id="1000566"/>
    <lineage>
        <taxon>Bacteria</taxon>
        <taxon>Bacillati</taxon>
        <taxon>Actinomycetota</taxon>
        <taxon>Actinomycetes</taxon>
        <taxon>Pseudonocardiales</taxon>
        <taxon>Pseudonocardiaceae</taxon>
        <taxon>Halosaccharopolyspora</taxon>
    </lineage>
</organism>
<dbReference type="EMBL" id="JACGWZ010000001">
    <property type="protein sequence ID" value="MBA8822813.1"/>
    <property type="molecule type" value="Genomic_DNA"/>
</dbReference>